<dbReference type="Proteomes" id="UP000660729">
    <property type="component" value="Unassembled WGS sequence"/>
</dbReference>
<evidence type="ECO:0000313" key="6">
    <source>
        <dbReference type="EMBL" id="KAF7190857.1"/>
    </source>
</evidence>
<evidence type="ECO:0000256" key="2">
    <source>
        <dbReference type="ARBA" id="ARBA00022980"/>
    </source>
</evidence>
<evidence type="ECO:0000256" key="1">
    <source>
        <dbReference type="ARBA" id="ARBA00005589"/>
    </source>
</evidence>
<dbReference type="SUPFAM" id="SSF46911">
    <property type="entry name" value="Ribosomal protein S18"/>
    <property type="match status" value="1"/>
</dbReference>
<dbReference type="InterPro" id="IPR001648">
    <property type="entry name" value="Ribosomal_bS18"/>
</dbReference>
<gene>
    <name evidence="6" type="ORF">HII31_08016</name>
</gene>
<evidence type="ECO:0000256" key="4">
    <source>
        <dbReference type="ARBA" id="ARBA00035264"/>
    </source>
</evidence>
<dbReference type="OrthoDB" id="21463at2759"/>
<evidence type="ECO:0000256" key="3">
    <source>
        <dbReference type="ARBA" id="ARBA00023274"/>
    </source>
</evidence>
<accession>A0A8H6VHN3</accession>
<reference evidence="6" key="1">
    <citation type="submission" date="2020-04" db="EMBL/GenBank/DDBJ databases">
        <title>Draft genome resource of the tomato pathogen Pseudocercospora fuligena.</title>
        <authorList>
            <person name="Zaccaron A."/>
        </authorList>
    </citation>
    <scope>NUCLEOTIDE SEQUENCE</scope>
    <source>
        <strain evidence="6">PF001</strain>
    </source>
</reference>
<keyword evidence="7" id="KW-1185">Reference proteome</keyword>
<dbReference type="InterPro" id="IPR036870">
    <property type="entry name" value="Ribosomal_bS18_sf"/>
</dbReference>
<evidence type="ECO:0000256" key="5">
    <source>
        <dbReference type="SAM" id="MobiDB-lite"/>
    </source>
</evidence>
<proteinExistence type="inferred from homology"/>
<protein>
    <recommendedName>
        <fullName evidence="4">Small ribosomal subunit protein bS18m</fullName>
    </recommendedName>
</protein>
<dbReference type="GO" id="GO:0005763">
    <property type="term" value="C:mitochondrial small ribosomal subunit"/>
    <property type="evidence" value="ECO:0007669"/>
    <property type="project" value="TreeGrafter"/>
</dbReference>
<dbReference type="GO" id="GO:0032543">
    <property type="term" value="P:mitochondrial translation"/>
    <property type="evidence" value="ECO:0007669"/>
    <property type="project" value="TreeGrafter"/>
</dbReference>
<name>A0A8H6VHN3_9PEZI</name>
<dbReference type="PANTHER" id="PTHR13479">
    <property type="entry name" value="30S RIBOSOMAL PROTEIN S18"/>
    <property type="match status" value="1"/>
</dbReference>
<dbReference type="EMBL" id="JABCIY010000168">
    <property type="protein sequence ID" value="KAF7190857.1"/>
    <property type="molecule type" value="Genomic_DNA"/>
</dbReference>
<keyword evidence="2 6" id="KW-0689">Ribosomal protein</keyword>
<dbReference type="FunFam" id="4.10.640.10:FF:000013">
    <property type="entry name" value="37S ribosomal protein S18"/>
    <property type="match status" value="1"/>
</dbReference>
<dbReference type="GO" id="GO:0003735">
    <property type="term" value="F:structural constituent of ribosome"/>
    <property type="evidence" value="ECO:0007669"/>
    <property type="project" value="InterPro"/>
</dbReference>
<keyword evidence="3" id="KW-0687">Ribonucleoprotein</keyword>
<feature type="compositionally biased region" description="Low complexity" evidence="5">
    <location>
        <begin position="65"/>
        <end position="107"/>
    </location>
</feature>
<sequence length="262" mass="29637">MGHSYLYRRNTATMSLEHAFTRLSIKPSPICRQCRRSLATSSRQQQQNRHQSATAAFADLLQSNRNQAQTQTAARTPASASPSSPQGPLGASASTASPKAPSPTSTAGWSMMQDAVKTATQARKEAAQRQMLLDQERGWNRQDLERQASHRRWKAGDVYAPHDLTGVEMAKWKKLRRKPKPRYDVIDRLGLNPLDHYKNFSIMSEYMTEMGRIKHSNDTNLRPVNQRKMAKAIRRAVGLGILMPGTHRHPEILRIDMNRGRQ</sequence>
<dbReference type="AlphaFoldDB" id="A0A8H6VHN3"/>
<feature type="region of interest" description="Disordered" evidence="5">
    <location>
        <begin position="65"/>
        <end position="109"/>
    </location>
</feature>
<organism evidence="6 7">
    <name type="scientific">Pseudocercospora fuligena</name>
    <dbReference type="NCBI Taxonomy" id="685502"/>
    <lineage>
        <taxon>Eukaryota</taxon>
        <taxon>Fungi</taxon>
        <taxon>Dikarya</taxon>
        <taxon>Ascomycota</taxon>
        <taxon>Pezizomycotina</taxon>
        <taxon>Dothideomycetes</taxon>
        <taxon>Dothideomycetidae</taxon>
        <taxon>Mycosphaerellales</taxon>
        <taxon>Mycosphaerellaceae</taxon>
        <taxon>Pseudocercospora</taxon>
    </lineage>
</organism>
<dbReference type="PANTHER" id="PTHR13479:SF40">
    <property type="entry name" value="SMALL RIBOSOMAL SUBUNIT PROTEIN BS18M"/>
    <property type="match status" value="1"/>
</dbReference>
<comment type="similarity">
    <text evidence="1">Belongs to the bacterial ribosomal protein bS18 family.</text>
</comment>
<dbReference type="GO" id="GO:0070181">
    <property type="term" value="F:small ribosomal subunit rRNA binding"/>
    <property type="evidence" value="ECO:0007669"/>
    <property type="project" value="TreeGrafter"/>
</dbReference>
<dbReference type="Gene3D" id="4.10.640.10">
    <property type="entry name" value="Ribosomal protein S18"/>
    <property type="match status" value="1"/>
</dbReference>
<dbReference type="Pfam" id="PF01084">
    <property type="entry name" value="Ribosomal_S18"/>
    <property type="match status" value="1"/>
</dbReference>
<comment type="caution">
    <text evidence="6">The sequence shown here is derived from an EMBL/GenBank/DDBJ whole genome shotgun (WGS) entry which is preliminary data.</text>
</comment>
<evidence type="ECO:0000313" key="7">
    <source>
        <dbReference type="Proteomes" id="UP000660729"/>
    </source>
</evidence>